<dbReference type="GO" id="GO:0046872">
    <property type="term" value="F:metal ion binding"/>
    <property type="evidence" value="ECO:0007669"/>
    <property type="project" value="UniProtKB-KW"/>
</dbReference>
<dbReference type="InterPro" id="IPR025724">
    <property type="entry name" value="GAG-pre-integrase_dom"/>
</dbReference>
<keyword evidence="1" id="KW-0645">Protease</keyword>
<reference evidence="5 6" key="1">
    <citation type="journal article" date="2021" name="Commun. Biol.">
        <title>The genome of Shorea leprosula (Dipterocarpaceae) highlights the ecological relevance of drought in aseasonal tropical rainforests.</title>
        <authorList>
            <person name="Ng K.K.S."/>
            <person name="Kobayashi M.J."/>
            <person name="Fawcett J.A."/>
            <person name="Hatakeyama M."/>
            <person name="Paape T."/>
            <person name="Ng C.H."/>
            <person name="Ang C.C."/>
            <person name="Tnah L.H."/>
            <person name="Lee C.T."/>
            <person name="Nishiyama T."/>
            <person name="Sese J."/>
            <person name="O'Brien M.J."/>
            <person name="Copetti D."/>
            <person name="Mohd Noor M.I."/>
            <person name="Ong R.C."/>
            <person name="Putra M."/>
            <person name="Sireger I.Z."/>
            <person name="Indrioko S."/>
            <person name="Kosugi Y."/>
            <person name="Izuno A."/>
            <person name="Isagi Y."/>
            <person name="Lee S.L."/>
            <person name="Shimizu K.K."/>
        </authorList>
    </citation>
    <scope>NUCLEOTIDE SEQUENCE [LARGE SCALE GENOMIC DNA]</scope>
    <source>
        <strain evidence="5">214</strain>
    </source>
</reference>
<dbReference type="InterPro" id="IPR057670">
    <property type="entry name" value="SH3_retrovirus"/>
</dbReference>
<evidence type="ECO:0000313" key="6">
    <source>
        <dbReference type="Proteomes" id="UP001054252"/>
    </source>
</evidence>
<protein>
    <recommendedName>
        <fullName evidence="4">Integrase catalytic domain-containing protein</fullName>
    </recommendedName>
</protein>
<dbReference type="AlphaFoldDB" id="A0AAV5MFH4"/>
<dbReference type="EMBL" id="BPVZ01000251">
    <property type="protein sequence ID" value="GKV48268.1"/>
    <property type="molecule type" value="Genomic_DNA"/>
</dbReference>
<keyword evidence="3" id="KW-0378">Hydrolase</keyword>
<dbReference type="InterPro" id="IPR054722">
    <property type="entry name" value="PolX-like_BBD"/>
</dbReference>
<dbReference type="InterPro" id="IPR036397">
    <property type="entry name" value="RNaseH_sf"/>
</dbReference>
<dbReference type="Pfam" id="PF14223">
    <property type="entry name" value="Retrotran_gag_2"/>
    <property type="match status" value="1"/>
</dbReference>
<comment type="caution">
    <text evidence="5">The sequence shown here is derived from an EMBL/GenBank/DDBJ whole genome shotgun (WGS) entry which is preliminary data.</text>
</comment>
<dbReference type="GO" id="GO:0006508">
    <property type="term" value="P:proteolysis"/>
    <property type="evidence" value="ECO:0007669"/>
    <property type="project" value="UniProtKB-KW"/>
</dbReference>
<dbReference type="PANTHER" id="PTHR42648:SF26">
    <property type="entry name" value="INTEGRASE CATALYTIC DOMAIN-CONTAINING PROTEIN"/>
    <property type="match status" value="1"/>
</dbReference>
<sequence length="1052" mass="119674">MNQGNTIEYFPIHHPLLLYFYMIMAKAKTSLTIQNFHQMASLVSVKLSSTNFLLWKSQIYPLIRSAQLLHHLEEEAPAMTVIKNDKEVPNQDYEVWLNNDGLLTSWLLGTMNEDSLSLVVGCNSTYQIWKCLQEHYLASTKEQELYLKGQLIVKKGDDESLEDFIRKFKKTCDSLAAIQKPLDDLDKVFQLSKVVGSCYQPYNLAVLSKAPQVFVAQRGRGHRDRGYGGRHFNSRGRGFVQAGNYNRFGNHKNQLVNNNPAPQQHMTQKRFQTRNMTTQGENSCQICGINGHTALKCWYRFDHAYQSEELPQALATLSLEDEKDPRHYADIAATDHMTLEAGNLFVKRPYNGNQKVYTGDGTPLQISHVGSMSVGPLKLKNVLVVLELKKNLISISKFTDDNNCIFEFSSTGFVIKDQTTQAILAKGTRKGHLYALDEGEKHALAVVTNKAADSIWHQRLGHPNLRTLKTLSSKRNIFVSKWTSTPHLCTSCQMGKSCKLPFARNNERAKTPFYKIHCDLWGPAPIDSIHHFSYYVIFIDDYSRYTWFYPLRKKSEFFSTFQKFQKLIENQFHKTIQIFQCDGGGEFSSSAFLDHLATYGIIQQVSCPGTPEQNGIAERKHRHIVETGLTMLLHANMPPRYWVESFSTAIYLINRLPTPILNNKSPFHVLFDKTPNYSMLKVFGCRCFPYLRDYAAHKLHPRSLPCVFIGYSPLHKGYKCLHPPSQRVYISRHVAFDEHFLPYTDLTKMSKNVTTDGEFCKYPDSNEWFQASSHLQPSRHVDELETNSQSQYQHAIDCQDEREHFQHLPEPTTVPDPAGVMGVIPQQHQDSSPQHQDNANLNVSETGQNSMISHLAKNQQNNVDVTSGDPHQIIEAVAGHEVQNRNIQGVSPPSHNTTSISTHPMLTRTRIGTHTRHVKTIFPKNANTMITNDISSASLDIKEPKNVQQALRAPHWLQAMKEELAALHQNNTWNLVPPPLETNIVGSRWVFKTKLNPDGTVERFKARLVAKGFSQVPGVDLMRLLALSSNQPLFVWSLLLPQHVLGLSDNLM</sequence>
<dbReference type="GO" id="GO:0008233">
    <property type="term" value="F:peptidase activity"/>
    <property type="evidence" value="ECO:0007669"/>
    <property type="project" value="UniProtKB-KW"/>
</dbReference>
<evidence type="ECO:0000256" key="3">
    <source>
        <dbReference type="ARBA" id="ARBA00022801"/>
    </source>
</evidence>
<proteinExistence type="predicted"/>
<dbReference type="Proteomes" id="UP001054252">
    <property type="component" value="Unassembled WGS sequence"/>
</dbReference>
<dbReference type="SUPFAM" id="SSF53098">
    <property type="entry name" value="Ribonuclease H-like"/>
    <property type="match status" value="1"/>
</dbReference>
<keyword evidence="2" id="KW-0479">Metal-binding</keyword>
<accession>A0AAV5MFH4</accession>
<dbReference type="InterPro" id="IPR012337">
    <property type="entry name" value="RNaseH-like_sf"/>
</dbReference>
<dbReference type="Pfam" id="PF25597">
    <property type="entry name" value="SH3_retrovirus"/>
    <property type="match status" value="1"/>
</dbReference>
<dbReference type="InterPro" id="IPR001584">
    <property type="entry name" value="Integrase_cat-core"/>
</dbReference>
<dbReference type="InterPro" id="IPR039537">
    <property type="entry name" value="Retrotran_Ty1/copia-like"/>
</dbReference>
<dbReference type="InterPro" id="IPR013103">
    <property type="entry name" value="RVT_2"/>
</dbReference>
<evidence type="ECO:0000256" key="2">
    <source>
        <dbReference type="ARBA" id="ARBA00022723"/>
    </source>
</evidence>
<evidence type="ECO:0000259" key="4">
    <source>
        <dbReference type="PROSITE" id="PS50994"/>
    </source>
</evidence>
<dbReference type="PANTHER" id="PTHR42648">
    <property type="entry name" value="TRANSPOSASE, PUTATIVE-RELATED"/>
    <property type="match status" value="1"/>
</dbReference>
<name>A0AAV5MFH4_9ROSI</name>
<organism evidence="5 6">
    <name type="scientific">Rubroshorea leprosula</name>
    <dbReference type="NCBI Taxonomy" id="152421"/>
    <lineage>
        <taxon>Eukaryota</taxon>
        <taxon>Viridiplantae</taxon>
        <taxon>Streptophyta</taxon>
        <taxon>Embryophyta</taxon>
        <taxon>Tracheophyta</taxon>
        <taxon>Spermatophyta</taxon>
        <taxon>Magnoliopsida</taxon>
        <taxon>eudicotyledons</taxon>
        <taxon>Gunneridae</taxon>
        <taxon>Pentapetalae</taxon>
        <taxon>rosids</taxon>
        <taxon>malvids</taxon>
        <taxon>Malvales</taxon>
        <taxon>Dipterocarpaceae</taxon>
        <taxon>Rubroshorea</taxon>
    </lineage>
</organism>
<dbReference type="GO" id="GO:0015074">
    <property type="term" value="P:DNA integration"/>
    <property type="evidence" value="ECO:0007669"/>
    <property type="project" value="InterPro"/>
</dbReference>
<dbReference type="Gene3D" id="3.30.420.10">
    <property type="entry name" value="Ribonuclease H-like superfamily/Ribonuclease H"/>
    <property type="match status" value="1"/>
</dbReference>
<dbReference type="Pfam" id="PF13976">
    <property type="entry name" value="gag_pre-integrs"/>
    <property type="match status" value="1"/>
</dbReference>
<evidence type="ECO:0000256" key="1">
    <source>
        <dbReference type="ARBA" id="ARBA00022670"/>
    </source>
</evidence>
<feature type="domain" description="Integrase catalytic" evidence="4">
    <location>
        <begin position="508"/>
        <end position="674"/>
    </location>
</feature>
<dbReference type="PROSITE" id="PS50994">
    <property type="entry name" value="INTEGRASE"/>
    <property type="match status" value="1"/>
</dbReference>
<dbReference type="Pfam" id="PF00665">
    <property type="entry name" value="rve"/>
    <property type="match status" value="1"/>
</dbReference>
<dbReference type="Pfam" id="PF22936">
    <property type="entry name" value="Pol_BBD"/>
    <property type="match status" value="1"/>
</dbReference>
<keyword evidence="6" id="KW-1185">Reference proteome</keyword>
<evidence type="ECO:0000313" key="5">
    <source>
        <dbReference type="EMBL" id="GKV48268.1"/>
    </source>
</evidence>
<gene>
    <name evidence="5" type="ORF">SLEP1_g55090</name>
</gene>
<dbReference type="GO" id="GO:0003676">
    <property type="term" value="F:nucleic acid binding"/>
    <property type="evidence" value="ECO:0007669"/>
    <property type="project" value="InterPro"/>
</dbReference>
<dbReference type="Pfam" id="PF07727">
    <property type="entry name" value="RVT_2"/>
    <property type="match status" value="1"/>
</dbReference>